<keyword evidence="7 21" id="KW-0418">Kinase</keyword>
<dbReference type="InterPro" id="IPR036097">
    <property type="entry name" value="HisK_dim/P_sf"/>
</dbReference>
<feature type="domain" description="PAS" evidence="17">
    <location>
        <begin position="1564"/>
        <end position="1636"/>
    </location>
</feature>
<keyword evidence="6" id="KW-0547">Nucleotide-binding</keyword>
<keyword evidence="5 21" id="KW-0808">Transferase</keyword>
<evidence type="ECO:0000256" key="1">
    <source>
        <dbReference type="ARBA" id="ARBA00000085"/>
    </source>
</evidence>
<keyword evidence="11" id="KW-0131">Cell cycle</keyword>
<proteinExistence type="predicted"/>
<dbReference type="CDD" id="cd16434">
    <property type="entry name" value="CheB-CheR_fusion"/>
    <property type="match status" value="1"/>
</dbReference>
<dbReference type="RefSeq" id="WP_145353998.1">
    <property type="nucleotide sequence ID" value="NZ_CP036262.1"/>
</dbReference>
<dbReference type="SUPFAM" id="SSF53335">
    <property type="entry name" value="S-adenosyl-L-methionine-dependent methyltransferases"/>
    <property type="match status" value="1"/>
</dbReference>
<feature type="domain" description="Response regulatory" evidence="16">
    <location>
        <begin position="2508"/>
        <end position="2627"/>
    </location>
</feature>
<sequence length="2631" mass="292876">MTQGQTNLSSQTAGRLITVGVGASAGGFEAFTELLAQLGKPDNLAIVFVQHLDPAVQASLMERLAEATEMTVVEITGREKLKPGYVYVAPARQFLEFKNRAARPVVPDVDESPLTAVDHLLLSLAEDQGERSVGIVLSGSGSDGAVGLKAISDAGGLTFAQDADSAKFDSMPRSAATTGVADHVCRPRDIALELLRYASHVDEHGDESDVQRVQKQIGEAIPRIAEHLLSVTGHNFQHYKITTLSRRIQRRMQISRIATAAEYLTRLQGNKEEANALFRELLIGVTAFFRDPEAFHALAVSVLPKIFEGKSPGEMVRIWVAGCSTGEEAYSLAMLCHEYAESLSEVPEIQIFATDIDERALQIARSGFYPTGIEDHVSPERLKKFFVKRGKRYQVAKSIRDAVLFSKHNLISDPPFSRQDLISCRNLLIYLGNHLQEKLIPLFHYALRPSGFLFLGPSETISSHGELFRPLDAKFRLSQRKETAVSSTSLLAMRQGAVKVIQGGGTQPDTTTDLNGIRQRILLDEFAPKAVIIDQAGQILNASEGVEKYLSISGGDFQNNIVKMALSGLRIGLRAAINEAVKKREKVTHDNLSIRDGDLVQRVMLTVQPMPQLGEHDELLMVVFHDSGEPVRRDDDGIPESSITGNQDADSIISHMERELETTRSDLERTLQDMEAANEELKSSNEELLSMNEELQSANEELETSKEEIQVVLGRIAQSESDQKNLLDSTKIATLFLDNEMNIRSFTSGVTAIYNLIPTDISRPLHHITHTAVEMPPFPDVSSLLGDAVAVVEDEVETQDGRWYMRRIRPYLNDKKLDDGLVVTFYEVTEQKNLRMRLATAHAVTRLLADADSFETVIPLVLQALRVSLSAEVCVLWRADDDAQFLNCVEADAIDSLRQPFIDQSREIRLAMGEGLPGRVWKNREPVWFGDVQDNGVFLRAESAAESDLCSGVGTPIVVGNKFKGVIEIFTSRRLTHEPELIQLLGSVGNEIGQFIRQRRLDARFRDEEARKSAILESAIDCIVTMDQAGRIVDFNPSAERTFGFSATDVVGKLLADTIIPKEYRDLHRKGLTRFLRTGESEMIGQRTELTAQRADGSQFSAELAISVSRGRDDTPFFTGYIRDITERKQAEATLLQRAELAALHASLAVSLAGEAPLNEILQTCCQRIVDGLNAAFARVWLLNETEEMLYLEAGGGIDSHLDGSLRQVPLGKLKIGQIALTRQPFLSNDVSNDPSFGDVLWIENEGLVAFAGYPLVVEHRIVGVVALFARNRLAPVVFEQLMPMADAIAQCIARKESEQRLVDREQRLNLALDAGHLGTWHWDVSADHVTWSDQLYEIFGYEKNQFHNTKAGFLAVIHPDDRQYVVDLLESVFSGNCLSYEMVFRIIRGDDHRTVWTSGRGVIHRDESNQPVSITAVASDITERMQWEQELSGRESHLRSVIDNTLFMIGVLDVDGTLLEANAAAIKGAAIERDEVIGKKFWDCHWWNFDEESISGLKEFVRRAASGESVRYDVLARMAGDSRVMIDFMLNPVRNSDGKITHLIPSAVDISERKAAEAAVIEREQFLMLALDAGKMGTFKWDVKTGRADWSEMVYSMFGCRQDQFDGTVSSFRELVHPEDREYVWTQIEEGLGGGVDEHFVEFRLIRPSDGRTIWVEERGVIHRDAGGNPLQVTGLVQDISERKREELNLAFLSDLQTQLVPLTSVDALMEVSTRLTANYLGLASCLLVEFDEHGESADIMCDYHMDDRPSMVGKHSVHDFHVESERASLVNGQQVCLRDTQGREGDVRLAENFRKFNIGAFCNSAYVTDRGTKFVVSALYSQPHVWESEERRLLQEVADRVGIRIERARSEEELANREAHLRRVINNQLGLVGVIDRDGILLEVDDRSLKIAHTRREEVIGKHFAEAPWWSYDSAVAAKIRDSMQTVMAGEVVRFDVSLFSHGSEGVMIDFMIAPVFDHEGKVEYLIPSGVDITERYAAAAELAQAKRLLELSMTVSRVGSWSFDLESGMFSADESLAQMFGLSGAQPSTYDDFMSRIADEDRDRVENSVTKLLEEGEAFNEDYMVELPDGSTRYFQGRGSVVVLNDGTKTCSGIIMDITKTREMQFALAQSEERFRSMANTAPAMIWVTDENHRCNFLSQRWYDFTGQVEEEGLGFGWTDVIHPEDREEARKLFLKAAEARETFEIDFRMQTVDGNYRWVIDAGRPRMDASGKFLGYVGSVIDAHDRHESEAELKEARAFADAANESKSAFLANMSHEIRTPMTAILGYAELLRELVEHDEGKQHLKTIRRNGDYLLEIINDILDLSKIEAGKLEVDCERFEPHRLVEDVRSIMEVRAKEDGLTLAVEYAGKLPKVIRSDPKRLKQILINLIGNAIKFTRKGRVKIRVRFDGTDQQLQFDVIDTGIGISDEQMARLFKPFSQGDASVTRNFGGTGLGLAISQRLAETLGGSITASSTAGVGSTFTVHIAIGESMDANLIEYAVPGAKSESLNSPHGESLVQLSCHVLIVDDRRDIRFLSKRILTDAGATAVECEDGLLAVEHIAACFENGNCPDLILLDIQMPILDGFSTAQRLRSLGYTGPIVALTADAMQGDMNRCLEAGCNDYLSKPIDKAKLLAKVAELTGPVS</sequence>
<keyword evidence="14" id="KW-0175">Coiled coil</keyword>
<dbReference type="GO" id="GO:0000155">
    <property type="term" value="F:phosphorelay sensor kinase activity"/>
    <property type="evidence" value="ECO:0007669"/>
    <property type="project" value="InterPro"/>
</dbReference>
<dbReference type="NCBIfam" id="TIGR00229">
    <property type="entry name" value="sensory_box"/>
    <property type="match status" value="6"/>
</dbReference>
<dbReference type="GO" id="GO:0006935">
    <property type="term" value="P:chemotaxis"/>
    <property type="evidence" value="ECO:0007669"/>
    <property type="project" value="UniProtKB-UniRule"/>
</dbReference>
<feature type="domain" description="PAC" evidence="18">
    <location>
        <begin position="1509"/>
        <end position="1563"/>
    </location>
</feature>
<evidence type="ECO:0000256" key="3">
    <source>
        <dbReference type="ARBA" id="ARBA00012438"/>
    </source>
</evidence>
<feature type="domain" description="Histidine kinase" evidence="15">
    <location>
        <begin position="2257"/>
        <end position="2475"/>
    </location>
</feature>
<dbReference type="InterPro" id="IPR013655">
    <property type="entry name" value="PAS_fold_3"/>
</dbReference>
<feature type="domain" description="CheR-type methyltransferase" evidence="20">
    <location>
        <begin position="223"/>
        <end position="461"/>
    </location>
</feature>
<dbReference type="SUPFAM" id="SSF52738">
    <property type="entry name" value="Methylesterase CheB, C-terminal domain"/>
    <property type="match status" value="1"/>
</dbReference>
<dbReference type="InterPro" id="IPR003594">
    <property type="entry name" value="HATPase_dom"/>
</dbReference>
<dbReference type="SUPFAM" id="SSF47757">
    <property type="entry name" value="Chemotaxis receptor methyltransferase CheR, N-terminal domain"/>
    <property type="match status" value="1"/>
</dbReference>
<dbReference type="SUPFAM" id="SSF52172">
    <property type="entry name" value="CheY-like"/>
    <property type="match status" value="1"/>
</dbReference>
<dbReference type="Proteomes" id="UP000320672">
    <property type="component" value="Chromosome"/>
</dbReference>
<feature type="domain" description="PAC" evidence="18">
    <location>
        <begin position="1935"/>
        <end position="1987"/>
    </location>
</feature>
<dbReference type="Gene3D" id="1.10.287.130">
    <property type="match status" value="1"/>
</dbReference>
<dbReference type="InterPro" id="IPR050903">
    <property type="entry name" value="Bact_Chemotaxis_MeTrfase"/>
</dbReference>
<evidence type="ECO:0000256" key="7">
    <source>
        <dbReference type="ARBA" id="ARBA00022777"/>
    </source>
</evidence>
<dbReference type="PRINTS" id="PR00996">
    <property type="entry name" value="CHERMTFRASE"/>
</dbReference>
<dbReference type="EC" id="2.7.13.3" evidence="3"/>
<keyword evidence="10" id="KW-0472">Membrane</keyword>
<feature type="domain" description="PAS" evidence="17">
    <location>
        <begin position="2114"/>
        <end position="2184"/>
    </location>
</feature>
<dbReference type="Pfam" id="PF00989">
    <property type="entry name" value="PAS"/>
    <property type="match status" value="1"/>
</dbReference>
<evidence type="ECO:0000256" key="5">
    <source>
        <dbReference type="ARBA" id="ARBA00022679"/>
    </source>
</evidence>
<evidence type="ECO:0000256" key="9">
    <source>
        <dbReference type="ARBA" id="ARBA00023012"/>
    </source>
</evidence>
<feature type="domain" description="PAC" evidence="18">
    <location>
        <begin position="2187"/>
        <end position="2239"/>
    </location>
</feature>
<dbReference type="InterPro" id="IPR036890">
    <property type="entry name" value="HATPase_C_sf"/>
</dbReference>
<comment type="catalytic activity">
    <reaction evidence="1">
        <text>ATP + protein L-histidine = ADP + protein N-phospho-L-histidine.</text>
        <dbReference type="EC" id="2.7.13.3"/>
    </reaction>
</comment>
<dbReference type="InterPro" id="IPR011006">
    <property type="entry name" value="CheY-like_superfamily"/>
</dbReference>
<evidence type="ECO:0000259" key="15">
    <source>
        <dbReference type="PROSITE" id="PS50109"/>
    </source>
</evidence>
<feature type="domain" description="PAC" evidence="18">
    <location>
        <begin position="1381"/>
        <end position="1434"/>
    </location>
</feature>
<evidence type="ECO:0000259" key="19">
    <source>
        <dbReference type="PROSITE" id="PS50122"/>
    </source>
</evidence>
<name>A0A517MLI1_9BACT</name>
<feature type="active site" evidence="12">
    <location>
        <position position="143"/>
    </location>
</feature>
<dbReference type="OrthoDB" id="288469at2"/>
<feature type="domain" description="PAS" evidence="17">
    <location>
        <begin position="1305"/>
        <end position="1377"/>
    </location>
</feature>
<dbReference type="InterPro" id="IPR003661">
    <property type="entry name" value="HisK_dim/P_dom"/>
</dbReference>
<dbReference type="Gene3D" id="2.10.70.100">
    <property type="match status" value="2"/>
</dbReference>
<evidence type="ECO:0000256" key="14">
    <source>
        <dbReference type="SAM" id="Coils"/>
    </source>
</evidence>
<dbReference type="InterPro" id="IPR000014">
    <property type="entry name" value="PAS"/>
</dbReference>
<evidence type="ECO:0000313" key="21">
    <source>
        <dbReference type="EMBL" id="QDS95756.1"/>
    </source>
</evidence>
<dbReference type="SMART" id="SM00387">
    <property type="entry name" value="HATPase_c"/>
    <property type="match status" value="1"/>
</dbReference>
<dbReference type="InterPro" id="IPR022642">
    <property type="entry name" value="CheR_C"/>
</dbReference>
<dbReference type="GO" id="GO:0005737">
    <property type="term" value="C:cytoplasm"/>
    <property type="evidence" value="ECO:0007669"/>
    <property type="project" value="InterPro"/>
</dbReference>
<feature type="modified residue" description="4-aspartylphosphate" evidence="13">
    <location>
        <position position="2562"/>
    </location>
</feature>
<keyword evidence="8" id="KW-0067">ATP-binding</keyword>
<dbReference type="InterPro" id="IPR001789">
    <property type="entry name" value="Sig_transdc_resp-reg_receiver"/>
</dbReference>
<dbReference type="CDD" id="cd00082">
    <property type="entry name" value="HisKA"/>
    <property type="match status" value="1"/>
</dbReference>
<dbReference type="Pfam" id="PF08448">
    <property type="entry name" value="PAS_4"/>
    <property type="match status" value="2"/>
</dbReference>
<feature type="coiled-coil region" evidence="14">
    <location>
        <begin position="653"/>
        <end position="715"/>
    </location>
</feature>
<dbReference type="SMART" id="SM00388">
    <property type="entry name" value="HisKA"/>
    <property type="match status" value="1"/>
</dbReference>
<dbReference type="Gene3D" id="3.40.50.2300">
    <property type="match status" value="1"/>
</dbReference>
<dbReference type="GO" id="GO:0000156">
    <property type="term" value="F:phosphorelay response regulator activity"/>
    <property type="evidence" value="ECO:0007669"/>
    <property type="project" value="InterPro"/>
</dbReference>
<dbReference type="SUPFAM" id="SSF47384">
    <property type="entry name" value="Homodimeric domain of signal transducing histidine kinase"/>
    <property type="match status" value="1"/>
</dbReference>
<dbReference type="PROSITE" id="PS50112">
    <property type="entry name" value="PAS"/>
    <property type="match status" value="6"/>
</dbReference>
<organism evidence="21 22">
    <name type="scientific">Roseimaritima multifibrata</name>
    <dbReference type="NCBI Taxonomy" id="1930274"/>
    <lineage>
        <taxon>Bacteria</taxon>
        <taxon>Pseudomonadati</taxon>
        <taxon>Planctomycetota</taxon>
        <taxon>Planctomycetia</taxon>
        <taxon>Pirellulales</taxon>
        <taxon>Pirellulaceae</taxon>
        <taxon>Roseimaritima</taxon>
    </lineage>
</organism>
<dbReference type="FunFam" id="3.30.450.20:FF:000099">
    <property type="entry name" value="Sensory box sensor histidine kinase"/>
    <property type="match status" value="1"/>
</dbReference>
<evidence type="ECO:0000256" key="2">
    <source>
        <dbReference type="ARBA" id="ARBA00004370"/>
    </source>
</evidence>
<dbReference type="SMART" id="SM00086">
    <property type="entry name" value="PAC"/>
    <property type="match status" value="8"/>
</dbReference>
<evidence type="ECO:0000256" key="6">
    <source>
        <dbReference type="ARBA" id="ARBA00022741"/>
    </source>
</evidence>
<gene>
    <name evidence="21" type="primary">luxQ_3</name>
    <name evidence="21" type="ORF">FF011L_45560</name>
</gene>
<dbReference type="SMART" id="SM00448">
    <property type="entry name" value="REC"/>
    <property type="match status" value="1"/>
</dbReference>
<dbReference type="InterPro" id="IPR000700">
    <property type="entry name" value="PAS-assoc_C"/>
</dbReference>
<dbReference type="InterPro" id="IPR000780">
    <property type="entry name" value="CheR_MeTrfase"/>
</dbReference>
<comment type="subcellular location">
    <subcellularLocation>
        <location evidence="2">Membrane</location>
    </subcellularLocation>
</comment>
<dbReference type="FunFam" id="3.30.565.10:FF:000010">
    <property type="entry name" value="Sensor histidine kinase RcsC"/>
    <property type="match status" value="1"/>
</dbReference>
<keyword evidence="4 13" id="KW-0597">Phosphoprotein</keyword>
<dbReference type="GO" id="GO:0016020">
    <property type="term" value="C:membrane"/>
    <property type="evidence" value="ECO:0007669"/>
    <property type="project" value="UniProtKB-SubCell"/>
</dbReference>
<protein>
    <recommendedName>
        <fullName evidence="3">histidine kinase</fullName>
        <ecNumber evidence="3">2.7.13.3</ecNumber>
    </recommendedName>
</protein>
<dbReference type="InterPro" id="IPR013767">
    <property type="entry name" value="PAS_fold"/>
</dbReference>
<dbReference type="InterPro" id="IPR029016">
    <property type="entry name" value="GAF-like_dom_sf"/>
</dbReference>
<dbReference type="InterPro" id="IPR035965">
    <property type="entry name" value="PAS-like_dom_sf"/>
</dbReference>
<dbReference type="CDD" id="cd00130">
    <property type="entry name" value="PAS"/>
    <property type="match status" value="6"/>
</dbReference>
<dbReference type="InterPro" id="IPR029063">
    <property type="entry name" value="SAM-dependent_MTases_sf"/>
</dbReference>
<keyword evidence="9" id="KW-0902">Two-component regulatory system</keyword>
<evidence type="ECO:0000256" key="8">
    <source>
        <dbReference type="ARBA" id="ARBA00022840"/>
    </source>
</evidence>
<keyword evidence="22" id="KW-1185">Reference proteome</keyword>
<evidence type="ECO:0000256" key="4">
    <source>
        <dbReference type="ARBA" id="ARBA00022553"/>
    </source>
</evidence>
<feature type="domain" description="PAS" evidence="17">
    <location>
        <begin position="1008"/>
        <end position="1079"/>
    </location>
</feature>
<dbReference type="SUPFAM" id="SSF55785">
    <property type="entry name" value="PYP-like sensor domain (PAS domain)"/>
    <property type="match status" value="7"/>
</dbReference>
<dbReference type="Pfam" id="PF00072">
    <property type="entry name" value="Response_reg"/>
    <property type="match status" value="1"/>
</dbReference>
<dbReference type="GO" id="GO:0008984">
    <property type="term" value="F:protein-glutamate methylesterase activity"/>
    <property type="evidence" value="ECO:0007669"/>
    <property type="project" value="InterPro"/>
</dbReference>
<dbReference type="GO" id="GO:0008757">
    <property type="term" value="F:S-adenosylmethionine-dependent methyltransferase activity"/>
    <property type="evidence" value="ECO:0007669"/>
    <property type="project" value="InterPro"/>
</dbReference>
<dbReference type="PROSITE" id="PS50109">
    <property type="entry name" value="HIS_KIN"/>
    <property type="match status" value="1"/>
</dbReference>
<dbReference type="Gene3D" id="3.40.50.180">
    <property type="entry name" value="Methylesterase CheB, C-terminal domain"/>
    <property type="match status" value="1"/>
</dbReference>
<dbReference type="KEGG" id="rml:FF011L_45560"/>
<feature type="domain" description="PAS" evidence="17">
    <location>
        <begin position="1435"/>
        <end position="1509"/>
    </location>
</feature>
<evidence type="ECO:0000259" key="18">
    <source>
        <dbReference type="PROSITE" id="PS50113"/>
    </source>
</evidence>
<dbReference type="Pfam" id="PF08447">
    <property type="entry name" value="PAS_3"/>
    <property type="match status" value="4"/>
</dbReference>
<dbReference type="Pfam" id="PF00512">
    <property type="entry name" value="HisKA"/>
    <property type="match status" value="1"/>
</dbReference>
<dbReference type="PROSITE" id="PS50113">
    <property type="entry name" value="PAC"/>
    <property type="match status" value="6"/>
</dbReference>
<evidence type="ECO:0000259" key="16">
    <source>
        <dbReference type="PROSITE" id="PS50110"/>
    </source>
</evidence>
<dbReference type="Pfam" id="PF01339">
    <property type="entry name" value="CheB_methylest"/>
    <property type="match status" value="1"/>
</dbReference>
<dbReference type="Pfam" id="PF01739">
    <property type="entry name" value="CheR"/>
    <property type="match status" value="1"/>
</dbReference>
<accession>A0A517MLI1</accession>
<dbReference type="SMART" id="SM00091">
    <property type="entry name" value="PAS"/>
    <property type="match status" value="8"/>
</dbReference>
<dbReference type="Pfam" id="PF03705">
    <property type="entry name" value="CheR_N"/>
    <property type="match status" value="1"/>
</dbReference>
<dbReference type="FunFam" id="3.30.450.20:FF:000155">
    <property type="entry name" value="Sensor histidine kinase TodS"/>
    <property type="match status" value="2"/>
</dbReference>
<dbReference type="GO" id="GO:0006355">
    <property type="term" value="P:regulation of DNA-templated transcription"/>
    <property type="evidence" value="ECO:0007669"/>
    <property type="project" value="InterPro"/>
</dbReference>
<evidence type="ECO:0000256" key="13">
    <source>
        <dbReference type="PROSITE-ProRule" id="PRU00169"/>
    </source>
</evidence>
<feature type="domain" description="PAC" evidence="18">
    <location>
        <begin position="1640"/>
        <end position="1693"/>
    </location>
</feature>
<dbReference type="SMART" id="SM00138">
    <property type="entry name" value="MeTrc"/>
    <property type="match status" value="1"/>
</dbReference>
<evidence type="ECO:0000256" key="12">
    <source>
        <dbReference type="PROSITE-ProRule" id="PRU00050"/>
    </source>
</evidence>
<dbReference type="CDD" id="cd16922">
    <property type="entry name" value="HATPase_EvgS-ArcB-TorS-like"/>
    <property type="match status" value="1"/>
</dbReference>
<dbReference type="Gene3D" id="3.40.50.150">
    <property type="entry name" value="Vaccinia Virus protein VP39"/>
    <property type="match status" value="1"/>
</dbReference>
<dbReference type="SUPFAM" id="SSF55874">
    <property type="entry name" value="ATPase domain of HSP90 chaperone/DNA topoisomerase II/histidine kinase"/>
    <property type="match status" value="1"/>
</dbReference>
<evidence type="ECO:0000259" key="17">
    <source>
        <dbReference type="PROSITE" id="PS50112"/>
    </source>
</evidence>
<feature type="domain" description="PAC" evidence="18">
    <location>
        <begin position="1086"/>
        <end position="1137"/>
    </location>
</feature>
<dbReference type="InterPro" id="IPR013656">
    <property type="entry name" value="PAS_4"/>
</dbReference>
<evidence type="ECO:0000259" key="20">
    <source>
        <dbReference type="PROSITE" id="PS50123"/>
    </source>
</evidence>
<evidence type="ECO:0000313" key="22">
    <source>
        <dbReference type="Proteomes" id="UP000320672"/>
    </source>
</evidence>
<dbReference type="InterPro" id="IPR035909">
    <property type="entry name" value="CheB_C"/>
</dbReference>
<dbReference type="InterPro" id="IPR022641">
    <property type="entry name" value="CheR_N"/>
</dbReference>
<dbReference type="SMART" id="SM00065">
    <property type="entry name" value="GAF"/>
    <property type="match status" value="3"/>
</dbReference>
<dbReference type="EMBL" id="CP036262">
    <property type="protein sequence ID" value="QDS95756.1"/>
    <property type="molecule type" value="Genomic_DNA"/>
</dbReference>
<dbReference type="Gene3D" id="3.30.450.20">
    <property type="entry name" value="PAS domain"/>
    <property type="match status" value="7"/>
</dbReference>
<dbReference type="Pfam" id="PF13596">
    <property type="entry name" value="PAS_10"/>
    <property type="match status" value="1"/>
</dbReference>
<evidence type="ECO:0000256" key="11">
    <source>
        <dbReference type="ARBA" id="ARBA00023306"/>
    </source>
</evidence>
<dbReference type="Gene3D" id="3.30.565.10">
    <property type="entry name" value="Histidine kinase-like ATPase, C-terminal domain"/>
    <property type="match status" value="1"/>
</dbReference>
<feature type="active site" evidence="12">
    <location>
        <position position="24"/>
    </location>
</feature>
<dbReference type="InterPro" id="IPR005467">
    <property type="entry name" value="His_kinase_dom"/>
</dbReference>
<keyword evidence="12" id="KW-0378">Hydrolase</keyword>
<keyword evidence="12" id="KW-0145">Chemotaxis</keyword>
<feature type="domain" description="PAS" evidence="17">
    <location>
        <begin position="1859"/>
        <end position="1904"/>
    </location>
</feature>
<dbReference type="GO" id="GO:0005524">
    <property type="term" value="F:ATP binding"/>
    <property type="evidence" value="ECO:0007669"/>
    <property type="project" value="UniProtKB-KW"/>
</dbReference>
<dbReference type="InterPro" id="IPR003018">
    <property type="entry name" value="GAF"/>
</dbReference>
<dbReference type="Gene3D" id="3.30.450.40">
    <property type="match status" value="3"/>
</dbReference>
<evidence type="ECO:0000256" key="10">
    <source>
        <dbReference type="ARBA" id="ARBA00023136"/>
    </source>
</evidence>
<feature type="active site" evidence="12">
    <location>
        <position position="51"/>
    </location>
</feature>
<dbReference type="PANTHER" id="PTHR24422">
    <property type="entry name" value="CHEMOTAXIS PROTEIN METHYLTRANSFERASE"/>
    <property type="match status" value="1"/>
</dbReference>
<dbReference type="Pfam" id="PF13185">
    <property type="entry name" value="GAF_2"/>
    <property type="match status" value="2"/>
</dbReference>
<dbReference type="InterPro" id="IPR001610">
    <property type="entry name" value="PAC"/>
</dbReference>
<dbReference type="PANTHER" id="PTHR24422:SF27">
    <property type="entry name" value="PROTEIN-GLUTAMATE O-METHYLTRANSFERASE"/>
    <property type="match status" value="1"/>
</dbReference>
<dbReference type="PROSITE" id="PS50122">
    <property type="entry name" value="CHEB"/>
    <property type="match status" value="1"/>
</dbReference>
<dbReference type="SUPFAM" id="SSF55781">
    <property type="entry name" value="GAF domain-like"/>
    <property type="match status" value="3"/>
</dbReference>
<dbReference type="Pfam" id="PF02518">
    <property type="entry name" value="HATPase_c"/>
    <property type="match status" value="1"/>
</dbReference>
<dbReference type="InterPro" id="IPR000673">
    <property type="entry name" value="Sig_transdc_resp-reg_Me-estase"/>
</dbReference>
<feature type="domain" description="CheB-type methylesterase" evidence="19">
    <location>
        <begin position="19"/>
        <end position="201"/>
    </location>
</feature>
<reference evidence="21 22" key="1">
    <citation type="submission" date="2019-02" db="EMBL/GenBank/DDBJ databases">
        <title>Deep-cultivation of Planctomycetes and their phenomic and genomic characterization uncovers novel biology.</title>
        <authorList>
            <person name="Wiegand S."/>
            <person name="Jogler M."/>
            <person name="Boedeker C."/>
            <person name="Pinto D."/>
            <person name="Vollmers J."/>
            <person name="Rivas-Marin E."/>
            <person name="Kohn T."/>
            <person name="Peeters S.H."/>
            <person name="Heuer A."/>
            <person name="Rast P."/>
            <person name="Oberbeckmann S."/>
            <person name="Bunk B."/>
            <person name="Jeske O."/>
            <person name="Meyerdierks A."/>
            <person name="Storesund J.E."/>
            <person name="Kallscheuer N."/>
            <person name="Luecker S."/>
            <person name="Lage O.M."/>
            <person name="Pohl T."/>
            <person name="Merkel B.J."/>
            <person name="Hornburger P."/>
            <person name="Mueller R.-W."/>
            <person name="Bruemmer F."/>
            <person name="Labrenz M."/>
            <person name="Spormann A.M."/>
            <person name="Op den Camp H."/>
            <person name="Overmann J."/>
            <person name="Amann R."/>
            <person name="Jetten M.S.M."/>
            <person name="Mascher T."/>
            <person name="Medema M.H."/>
            <person name="Devos D.P."/>
            <person name="Kaster A.-K."/>
            <person name="Ovreas L."/>
            <person name="Rohde M."/>
            <person name="Galperin M.Y."/>
            <person name="Jogler C."/>
        </authorList>
    </citation>
    <scope>NUCLEOTIDE SEQUENCE [LARGE SCALE GENOMIC DNA]</scope>
    <source>
        <strain evidence="21 22">FF011L</strain>
    </source>
</reference>
<dbReference type="PROSITE" id="PS50123">
    <property type="entry name" value="CHER"/>
    <property type="match status" value="1"/>
</dbReference>
<dbReference type="PROSITE" id="PS50110">
    <property type="entry name" value="RESPONSE_REGULATORY"/>
    <property type="match status" value="1"/>
</dbReference>
<dbReference type="FunFam" id="1.10.287.130:FF:000038">
    <property type="entry name" value="Sensory transduction histidine kinase"/>
    <property type="match status" value="1"/>
</dbReference>
<dbReference type="CDD" id="cd17546">
    <property type="entry name" value="REC_hyHK_CKI1_RcsC-like"/>
    <property type="match status" value="1"/>
</dbReference>